<feature type="domain" description="Metaxin glutathione S-transferase" evidence="1">
    <location>
        <begin position="165"/>
        <end position="202"/>
    </location>
</feature>
<dbReference type="Gene3D" id="3.40.30.10">
    <property type="entry name" value="Glutaredoxin"/>
    <property type="match status" value="1"/>
</dbReference>
<dbReference type="OrthoDB" id="9810080at2"/>
<dbReference type="KEGG" id="cyn:Cyan7425_2392"/>
<name>B8HX59_CYAP4</name>
<feature type="domain" description="Thioredoxin-like fold" evidence="2">
    <location>
        <begin position="18"/>
        <end position="114"/>
    </location>
</feature>
<evidence type="ECO:0008006" key="4">
    <source>
        <dbReference type="Google" id="ProtNLM"/>
    </source>
</evidence>
<dbReference type="EMBL" id="CP001344">
    <property type="protein sequence ID" value="ACL44750.1"/>
    <property type="molecule type" value="Genomic_DNA"/>
</dbReference>
<dbReference type="InterPro" id="IPR026928">
    <property type="entry name" value="FAX/IsoI-like"/>
</dbReference>
<dbReference type="eggNOG" id="COG0625">
    <property type="taxonomic scope" value="Bacteria"/>
</dbReference>
<dbReference type="PANTHER" id="PTHR12289:SF41">
    <property type="entry name" value="FAILED AXON CONNECTIONS-RELATED"/>
    <property type="match status" value="1"/>
</dbReference>
<reference evidence="3" key="1">
    <citation type="submission" date="2009-01" db="EMBL/GenBank/DDBJ databases">
        <title>Complete sequence of chromosome Cyanothece sp. PCC 7425.</title>
        <authorList>
            <consortium name="US DOE Joint Genome Institute"/>
            <person name="Lucas S."/>
            <person name="Copeland A."/>
            <person name="Lapidus A."/>
            <person name="Glavina del Rio T."/>
            <person name="Dalin E."/>
            <person name="Tice H."/>
            <person name="Bruce D."/>
            <person name="Goodwin L."/>
            <person name="Pitluck S."/>
            <person name="Sims D."/>
            <person name="Meineke L."/>
            <person name="Brettin T."/>
            <person name="Detter J.C."/>
            <person name="Han C."/>
            <person name="Larimer F."/>
            <person name="Land M."/>
            <person name="Hauser L."/>
            <person name="Kyrpides N."/>
            <person name="Ovchinnikova G."/>
            <person name="Liberton M."/>
            <person name="Stoeckel J."/>
            <person name="Banerjee A."/>
            <person name="Singh A."/>
            <person name="Page L."/>
            <person name="Sato H."/>
            <person name="Zhao L."/>
            <person name="Sherman L."/>
            <person name="Pakrasi H."/>
            <person name="Richardson P."/>
        </authorList>
    </citation>
    <scope>NUCLEOTIDE SEQUENCE</scope>
    <source>
        <strain evidence="3">PCC 7425</strain>
    </source>
</reference>
<dbReference type="SUPFAM" id="SSF47616">
    <property type="entry name" value="GST C-terminal domain-like"/>
    <property type="match status" value="1"/>
</dbReference>
<evidence type="ECO:0000259" key="1">
    <source>
        <dbReference type="Pfam" id="PF17171"/>
    </source>
</evidence>
<dbReference type="InterPro" id="IPR033468">
    <property type="entry name" value="Metaxin_GST"/>
</dbReference>
<dbReference type="AlphaFoldDB" id="B8HX59"/>
<proteinExistence type="predicted"/>
<organism evidence="3">
    <name type="scientific">Cyanothece sp. (strain PCC 7425 / ATCC 29141)</name>
    <dbReference type="NCBI Taxonomy" id="395961"/>
    <lineage>
        <taxon>Bacteria</taxon>
        <taxon>Bacillati</taxon>
        <taxon>Cyanobacteriota</taxon>
        <taxon>Cyanophyceae</taxon>
        <taxon>Gomontiellales</taxon>
        <taxon>Cyanothecaceae</taxon>
        <taxon>Cyanothece</taxon>
    </lineage>
</organism>
<dbReference type="PANTHER" id="PTHR12289">
    <property type="entry name" value="METAXIN RELATED"/>
    <property type="match status" value="1"/>
</dbReference>
<dbReference type="SFLD" id="SFLDG01180">
    <property type="entry name" value="SUF1"/>
    <property type="match status" value="1"/>
</dbReference>
<dbReference type="InterPro" id="IPR012336">
    <property type="entry name" value="Thioredoxin-like_fold"/>
</dbReference>
<dbReference type="SFLD" id="SFLDS00019">
    <property type="entry name" value="Glutathione_Transferase_(cytos"/>
    <property type="match status" value="1"/>
</dbReference>
<dbReference type="InterPro" id="IPR036249">
    <property type="entry name" value="Thioredoxin-like_sf"/>
</dbReference>
<dbReference type="HOGENOM" id="CLU_044137_1_2_3"/>
<dbReference type="InterPro" id="IPR036282">
    <property type="entry name" value="Glutathione-S-Trfase_C_sf"/>
</dbReference>
<protein>
    <recommendedName>
        <fullName evidence="4">GST N-terminal domain-containing protein</fullName>
    </recommendedName>
</protein>
<accession>B8HX59</accession>
<dbReference type="SUPFAM" id="SSF52833">
    <property type="entry name" value="Thioredoxin-like"/>
    <property type="match status" value="1"/>
</dbReference>
<dbReference type="Gene3D" id="1.20.1050.10">
    <property type="match status" value="1"/>
</dbReference>
<sequence>MLKLLCYPPLFGLVDNNPYGLKVATFLNLVGLDYAIEHLMDVSQAPRGQLPFISDDGEIVGDSNQILDYLTLKYDLQLDADLTPAQRDLSLLILRMLDEHLYWIISYSRWSDPNCWPLFKREFLSHYPQVGEEGMEQIRTYNLNRYKFQGIGRYSPAEVYKKGCQNLEVLANLLDDRPFLFGEQPHSIDAASYAFLACIHYVVGQRNKKG</sequence>
<dbReference type="Pfam" id="PF17172">
    <property type="entry name" value="GST_N_4"/>
    <property type="match status" value="1"/>
</dbReference>
<evidence type="ECO:0000313" key="3">
    <source>
        <dbReference type="EMBL" id="ACL44750.1"/>
    </source>
</evidence>
<dbReference type="Pfam" id="PF17171">
    <property type="entry name" value="GST_C_6"/>
    <property type="match status" value="1"/>
</dbReference>
<dbReference type="InterPro" id="IPR050931">
    <property type="entry name" value="Mito_Protein_Transport_Metaxin"/>
</dbReference>
<gene>
    <name evidence="3" type="ordered locus">Cyan7425_2392</name>
</gene>
<dbReference type="SFLD" id="SFLDG01200">
    <property type="entry name" value="SUF1.1"/>
    <property type="match status" value="1"/>
</dbReference>
<dbReference type="InterPro" id="IPR040079">
    <property type="entry name" value="Glutathione_S-Trfase"/>
</dbReference>
<evidence type="ECO:0000259" key="2">
    <source>
        <dbReference type="Pfam" id="PF17172"/>
    </source>
</evidence>
<dbReference type="STRING" id="395961.Cyan7425_2392"/>